<evidence type="ECO:0000256" key="5">
    <source>
        <dbReference type="SAM" id="Phobius"/>
    </source>
</evidence>
<dbReference type="PROSITE" id="PS50901">
    <property type="entry name" value="FTSK"/>
    <property type="match status" value="1"/>
</dbReference>
<evidence type="ECO:0000313" key="8">
    <source>
        <dbReference type="Proteomes" id="UP000540698"/>
    </source>
</evidence>
<keyword evidence="7" id="KW-0132">Cell division</keyword>
<evidence type="ECO:0000256" key="2">
    <source>
        <dbReference type="ARBA" id="ARBA00022840"/>
    </source>
</evidence>
<dbReference type="EMBL" id="JAAXOS010000011">
    <property type="protein sequence ID" value="NKY29200.1"/>
    <property type="molecule type" value="Genomic_DNA"/>
</dbReference>
<reference evidence="7 8" key="1">
    <citation type="submission" date="2020-04" db="EMBL/GenBank/DDBJ databases">
        <title>MicrobeNet Type strains.</title>
        <authorList>
            <person name="Nicholson A.C."/>
        </authorList>
    </citation>
    <scope>NUCLEOTIDE SEQUENCE [LARGE SCALE GENOMIC DNA]</scope>
    <source>
        <strain evidence="7 8">DSM 44956</strain>
    </source>
</reference>
<keyword evidence="8" id="KW-1185">Reference proteome</keyword>
<dbReference type="InterPro" id="IPR003593">
    <property type="entry name" value="AAA+_ATPase"/>
</dbReference>
<keyword evidence="1 3" id="KW-0547">Nucleotide-binding</keyword>
<feature type="binding site" evidence="3">
    <location>
        <begin position="243"/>
        <end position="250"/>
    </location>
    <ligand>
        <name>ATP</name>
        <dbReference type="ChEBI" id="CHEBI:30616"/>
    </ligand>
</feature>
<evidence type="ECO:0000259" key="6">
    <source>
        <dbReference type="PROSITE" id="PS50901"/>
    </source>
</evidence>
<dbReference type="InterPro" id="IPR050206">
    <property type="entry name" value="FtsK/SpoIIIE/SftA"/>
</dbReference>
<evidence type="ECO:0000256" key="1">
    <source>
        <dbReference type="ARBA" id="ARBA00022741"/>
    </source>
</evidence>
<keyword evidence="2 3" id="KW-0067">ATP-binding</keyword>
<keyword evidence="7" id="KW-0131">Cell cycle</keyword>
<feature type="transmembrane region" description="Helical" evidence="5">
    <location>
        <begin position="65"/>
        <end position="87"/>
    </location>
</feature>
<protein>
    <submittedName>
        <fullName evidence="7">Cell division protein FtsK</fullName>
    </submittedName>
</protein>
<keyword evidence="5" id="KW-1133">Transmembrane helix</keyword>
<dbReference type="GO" id="GO:0003677">
    <property type="term" value="F:DNA binding"/>
    <property type="evidence" value="ECO:0007669"/>
    <property type="project" value="InterPro"/>
</dbReference>
<name>A0A7X6R557_9NOCA</name>
<proteinExistence type="predicted"/>
<accession>A0A7X6R557</accession>
<dbReference type="GO" id="GO:0005524">
    <property type="term" value="F:ATP binding"/>
    <property type="evidence" value="ECO:0007669"/>
    <property type="project" value="UniProtKB-UniRule"/>
</dbReference>
<dbReference type="PANTHER" id="PTHR22683:SF41">
    <property type="entry name" value="DNA TRANSLOCASE FTSK"/>
    <property type="match status" value="1"/>
</dbReference>
<keyword evidence="5" id="KW-0812">Transmembrane</keyword>
<dbReference type="InterPro" id="IPR002543">
    <property type="entry name" value="FtsK_dom"/>
</dbReference>
<dbReference type="Proteomes" id="UP000540698">
    <property type="component" value="Unassembled WGS sequence"/>
</dbReference>
<feature type="domain" description="FtsK" evidence="6">
    <location>
        <begin position="218"/>
        <end position="408"/>
    </location>
</feature>
<dbReference type="Pfam" id="PF01580">
    <property type="entry name" value="FtsK_SpoIIIE"/>
    <property type="match status" value="1"/>
</dbReference>
<feature type="region of interest" description="Disordered" evidence="4">
    <location>
        <begin position="480"/>
        <end position="500"/>
    </location>
</feature>
<dbReference type="GO" id="GO:0051301">
    <property type="term" value="P:cell division"/>
    <property type="evidence" value="ECO:0007669"/>
    <property type="project" value="UniProtKB-KW"/>
</dbReference>
<keyword evidence="5" id="KW-0472">Membrane</keyword>
<comment type="caution">
    <text evidence="7">The sequence shown here is derived from an EMBL/GenBank/DDBJ whole genome shotgun (WGS) entry which is preliminary data.</text>
</comment>
<evidence type="ECO:0000313" key="7">
    <source>
        <dbReference type="EMBL" id="NKY29200.1"/>
    </source>
</evidence>
<feature type="transmembrane region" description="Helical" evidence="5">
    <location>
        <begin position="252"/>
        <end position="274"/>
    </location>
</feature>
<evidence type="ECO:0000256" key="3">
    <source>
        <dbReference type="PROSITE-ProRule" id="PRU00289"/>
    </source>
</evidence>
<gene>
    <name evidence="7" type="ORF">HGB38_23700</name>
</gene>
<dbReference type="PROSITE" id="PS00675">
    <property type="entry name" value="SIGMA54_INTERACT_1"/>
    <property type="match status" value="1"/>
</dbReference>
<dbReference type="SUPFAM" id="SSF52540">
    <property type="entry name" value="P-loop containing nucleoside triphosphate hydrolases"/>
    <property type="match status" value="1"/>
</dbReference>
<evidence type="ECO:0000256" key="4">
    <source>
        <dbReference type="SAM" id="MobiDB-lite"/>
    </source>
</evidence>
<dbReference type="InterPro" id="IPR025662">
    <property type="entry name" value="Sigma_54_int_dom_ATP-bd_1"/>
</dbReference>
<feature type="transmembrane region" description="Helical" evidence="5">
    <location>
        <begin position="32"/>
        <end position="53"/>
    </location>
</feature>
<organism evidence="7 8">
    <name type="scientific">Nocardia gamkensis</name>
    <dbReference type="NCBI Taxonomy" id="352869"/>
    <lineage>
        <taxon>Bacteria</taxon>
        <taxon>Bacillati</taxon>
        <taxon>Actinomycetota</taxon>
        <taxon>Actinomycetes</taxon>
        <taxon>Mycobacteriales</taxon>
        <taxon>Nocardiaceae</taxon>
        <taxon>Nocardia</taxon>
    </lineage>
</organism>
<dbReference type="SMART" id="SM00382">
    <property type="entry name" value="AAA"/>
    <property type="match status" value="1"/>
</dbReference>
<dbReference type="InterPro" id="IPR027417">
    <property type="entry name" value="P-loop_NTPase"/>
</dbReference>
<dbReference type="CDD" id="cd01127">
    <property type="entry name" value="TrwB_TraG_TraD_VirD4"/>
    <property type="match status" value="1"/>
</dbReference>
<dbReference type="PANTHER" id="PTHR22683">
    <property type="entry name" value="SPORULATION PROTEIN RELATED"/>
    <property type="match status" value="1"/>
</dbReference>
<sequence length="523" mass="58007">MMVRSAKFDPRRDGRRVSDPATDIENMLMDALIALAYGLVLCVWWAVLFPMLSLPVVVSVGLGVWLGWPFGAVAGVVSVAGWGLWWWRWPVSFRRWVSGRIAARFRKWARYTQRWKTVTAMSGLTLELDTRVKTPAIMRAETGHVVDVLEVGMLDGQKVEDWAAKSEELRHAFRAIGLRVRHTRPGFVHLEVIHKDLLREPIPLPRDRRSGESVDLQSIPVGVTELDRPWKLTILGTHLLIAGETGSGKGSVAWSIIAALAPAIAAGTVVVWVIDPKGGVEFGLGMGWFDRFAYDNSEMALQLLRELVKTMQARMDRMRGKVRKLIPSADEPMILLIVDEFASLTEYFTDKKTRDEIERLLGLLTTQGRAAGIVVVGCIQDPSKDVLRVRQLFPTRVGLRVAEPTQVQMIFGLSGRERGALCDLIPVSMPGTAYVQITPGLDLSDAETNAAEEHAADIVRVRAFEVTDDDIRWLISTYRPPRRYTGDNPTPAPSHEVGGQATALLEKTDVADFPYGSDEGVGA</sequence>
<dbReference type="Gene3D" id="3.40.50.300">
    <property type="entry name" value="P-loop containing nucleotide triphosphate hydrolases"/>
    <property type="match status" value="1"/>
</dbReference>
<dbReference type="AlphaFoldDB" id="A0A7X6R557"/>